<name>A0A6A7VJY8_9BACT</name>
<dbReference type="InterPro" id="IPR050445">
    <property type="entry name" value="Bact_polysacc_biosynth/exp"/>
</dbReference>
<feature type="transmembrane region" description="Helical" evidence="6">
    <location>
        <begin position="30"/>
        <end position="49"/>
    </location>
</feature>
<accession>A0A6A7VJY8</accession>
<dbReference type="InterPro" id="IPR003856">
    <property type="entry name" value="LPS_length_determ_N"/>
</dbReference>
<dbReference type="AlphaFoldDB" id="A0A6A7VJY8"/>
<evidence type="ECO:0000256" key="6">
    <source>
        <dbReference type="SAM" id="Phobius"/>
    </source>
</evidence>
<keyword evidence="3 6" id="KW-0812">Transmembrane</keyword>
<dbReference type="GO" id="GO:0005886">
    <property type="term" value="C:plasma membrane"/>
    <property type="evidence" value="ECO:0007669"/>
    <property type="project" value="UniProtKB-SubCell"/>
</dbReference>
<evidence type="ECO:0000256" key="3">
    <source>
        <dbReference type="ARBA" id="ARBA00022692"/>
    </source>
</evidence>
<comment type="subcellular location">
    <subcellularLocation>
        <location evidence="1">Cell membrane</location>
        <topology evidence="1">Multi-pass membrane protein</topology>
    </subcellularLocation>
</comment>
<feature type="domain" description="Polysaccharide chain length determinant N-terminal" evidence="7">
    <location>
        <begin position="18"/>
        <end position="72"/>
    </location>
</feature>
<dbReference type="EMBL" id="VZAZ01000016">
    <property type="protein sequence ID" value="MQO54888.1"/>
    <property type="molecule type" value="Genomic_DNA"/>
</dbReference>
<feature type="transmembrane region" description="Helical" evidence="6">
    <location>
        <begin position="319"/>
        <end position="339"/>
    </location>
</feature>
<gene>
    <name evidence="8" type="ORF">F7D42_04005</name>
</gene>
<dbReference type="Pfam" id="PF02706">
    <property type="entry name" value="Wzz"/>
    <property type="match status" value="1"/>
</dbReference>
<evidence type="ECO:0000256" key="4">
    <source>
        <dbReference type="ARBA" id="ARBA00022989"/>
    </source>
</evidence>
<organism evidence="8 9">
    <name type="scientific">Segatella copri</name>
    <dbReference type="NCBI Taxonomy" id="165179"/>
    <lineage>
        <taxon>Bacteria</taxon>
        <taxon>Pseudomonadati</taxon>
        <taxon>Bacteroidota</taxon>
        <taxon>Bacteroidia</taxon>
        <taxon>Bacteroidales</taxon>
        <taxon>Prevotellaceae</taxon>
        <taxon>Segatella</taxon>
    </lineage>
</organism>
<evidence type="ECO:0000256" key="5">
    <source>
        <dbReference type="ARBA" id="ARBA00023136"/>
    </source>
</evidence>
<reference evidence="8 9" key="1">
    <citation type="submission" date="2019-09" db="EMBL/GenBank/DDBJ databases">
        <title>Distinct polysaccharide growth profiles of human intestinal Prevotella copri isolates.</title>
        <authorList>
            <person name="Fehlner-Peach H."/>
            <person name="Magnabosco C."/>
            <person name="Raghavan V."/>
            <person name="Scher J.U."/>
            <person name="Tett A."/>
            <person name="Cox L.M."/>
            <person name="Gottsegen C."/>
            <person name="Watters A."/>
            <person name="Wiltshire- Gordon J.D."/>
            <person name="Segata N."/>
            <person name="Bonneau R."/>
            <person name="Littman D.R."/>
        </authorList>
    </citation>
    <scope>NUCLEOTIDE SEQUENCE [LARGE SCALE GENOMIC DNA]</scope>
    <source>
        <strain evidence="8 9">BVe41219</strain>
    </source>
</reference>
<evidence type="ECO:0000256" key="2">
    <source>
        <dbReference type="ARBA" id="ARBA00022475"/>
    </source>
</evidence>
<evidence type="ECO:0000259" key="7">
    <source>
        <dbReference type="Pfam" id="PF02706"/>
    </source>
</evidence>
<keyword evidence="5 6" id="KW-0472">Membrane</keyword>
<keyword evidence="4 6" id="KW-1133">Transmembrane helix</keyword>
<comment type="caution">
    <text evidence="8">The sequence shown here is derived from an EMBL/GenBank/DDBJ whole genome shotgun (WGS) entry which is preliminary data.</text>
</comment>
<keyword evidence="2" id="KW-1003">Cell membrane</keyword>
<dbReference type="RefSeq" id="WP_153095233.1">
    <property type="nucleotide sequence ID" value="NZ_JAHOMZ010000004.1"/>
</dbReference>
<protein>
    <recommendedName>
        <fullName evidence="7">Polysaccharide chain length determinant N-terminal domain-containing protein</fullName>
    </recommendedName>
</protein>
<evidence type="ECO:0000313" key="8">
    <source>
        <dbReference type="EMBL" id="MQO54888.1"/>
    </source>
</evidence>
<evidence type="ECO:0000256" key="1">
    <source>
        <dbReference type="ARBA" id="ARBA00004651"/>
    </source>
</evidence>
<dbReference type="PANTHER" id="PTHR32309">
    <property type="entry name" value="TYROSINE-PROTEIN KINASE"/>
    <property type="match status" value="1"/>
</dbReference>
<proteinExistence type="predicted"/>
<dbReference type="PANTHER" id="PTHR32309:SF13">
    <property type="entry name" value="FERRIC ENTEROBACTIN TRANSPORT PROTEIN FEPE"/>
    <property type="match status" value="1"/>
</dbReference>
<sequence length="354" mass="40367">MSENTEYSYKTADQASANLVHLVSLLKKKLLAILIFTFSVMILTGIYIFSLPRTWKSDTILLPESSANSVSGNLGSIAAIAGIKMNTGSTEDAIYPEFYPKVLGSTIFLTELLKQEITVSRLHKKVSIFEYFENCQIKPWWGKLFNLKKEIIKSNINPTHISKQQQTIVDALFGSFFCSVDKKTDMISVSVTTLDADVSAQIADLIRKRLQIYITQYRTNKSRKDVEYTRKIVAESRTQYIKAQQKYSAYCDANEDIGLMSFTQVRDRLENEMQMAYNMYQQSVQQMQLAQAKLQERTPIFVTIQPAAIPSKPSGPKRMMTMALMSFLAFFCSFSFFMVKDIYNQKMGHATNKN</sequence>
<evidence type="ECO:0000313" key="9">
    <source>
        <dbReference type="Proteomes" id="UP000358159"/>
    </source>
</evidence>
<dbReference type="Proteomes" id="UP000358159">
    <property type="component" value="Unassembled WGS sequence"/>
</dbReference>
<dbReference type="GO" id="GO:0004713">
    <property type="term" value="F:protein tyrosine kinase activity"/>
    <property type="evidence" value="ECO:0007669"/>
    <property type="project" value="TreeGrafter"/>
</dbReference>